<reference evidence="7" key="1">
    <citation type="submission" date="2019-12" db="EMBL/GenBank/DDBJ databases">
        <authorList>
            <person name="Scholes J."/>
        </authorList>
    </citation>
    <scope>NUCLEOTIDE SEQUENCE</scope>
</reference>
<protein>
    <submittedName>
        <fullName evidence="7">Protein gamma response 1</fullName>
    </submittedName>
</protein>
<evidence type="ECO:0000313" key="7">
    <source>
        <dbReference type="EMBL" id="CAA0833386.1"/>
    </source>
</evidence>
<evidence type="ECO:0000256" key="5">
    <source>
        <dbReference type="SAM" id="MobiDB-lite"/>
    </source>
</evidence>
<dbReference type="Pfam" id="PF08573">
    <property type="entry name" value="SAE2"/>
    <property type="match status" value="1"/>
</dbReference>
<dbReference type="InterPro" id="IPR013882">
    <property type="entry name" value="Ctp1_C"/>
</dbReference>
<dbReference type="PANTHER" id="PTHR15107:SF0">
    <property type="entry name" value="DNA ENDONUCLEASE ACTIVATOR CTP1 C-TERMINAL DOMAIN-CONTAINING PROTEIN"/>
    <property type="match status" value="1"/>
</dbReference>
<evidence type="ECO:0000256" key="4">
    <source>
        <dbReference type="SAM" id="Coils"/>
    </source>
</evidence>
<keyword evidence="2" id="KW-0227">DNA damage</keyword>
<comment type="subcellular location">
    <subcellularLocation>
        <location evidence="1">Nucleus</location>
    </subcellularLocation>
</comment>
<feature type="compositionally biased region" description="Basic and acidic residues" evidence="5">
    <location>
        <begin position="479"/>
        <end position="495"/>
    </location>
</feature>
<dbReference type="OrthoDB" id="5801062at2759"/>
<feature type="coiled-coil region" evidence="4">
    <location>
        <begin position="310"/>
        <end position="379"/>
    </location>
</feature>
<dbReference type="GO" id="GO:0003684">
    <property type="term" value="F:damaged DNA binding"/>
    <property type="evidence" value="ECO:0007669"/>
    <property type="project" value="TreeGrafter"/>
</dbReference>
<feature type="region of interest" description="Disordered" evidence="5">
    <location>
        <begin position="474"/>
        <end position="517"/>
    </location>
</feature>
<evidence type="ECO:0000313" key="8">
    <source>
        <dbReference type="Proteomes" id="UP001153555"/>
    </source>
</evidence>
<gene>
    <name evidence="7" type="ORF">SHERM_28649</name>
</gene>
<sequence>MESNLKKPGNPADISDAKYVSGLSTILVATIQEAKERISQIEYIYCSQLFPKFQVSSQCLQEIYSEAREAAESTYKQKEEDLQLQIEKLQHQNHHVLEENQLLKAEKAKFTDKERRSRIRIEELHEELKQQTMEANEVREAHQNLQKLLESKSSLLHSYEVTIRELEDRNAAHLQMQKKLEFETEELRQELMKKSKEVDEVMELQNKLLQMNQTKSNLIVQKDSQLKEYEEKTNGFISKLQNIDNKANELRLELKFKSEELDKGKEMNSNMLKKIESHSLELMNNELLVSKYEKENRLLASKVERLVLRVDSVQEELEKKSFELEEVKKVKEQLLEQRDSSNAERIRGGKAREGFMEERKQLLDKQIGLENEVDKLRKSLSERTVESCEGMKLHGKLLLQIEVKDSEMLAEKKKKRDVIIAYKKLKSQYNYLLKKYALTSEAALPLDKVEDEIITMGHNQTLVASHVMNKSKASGITSDVKKPLDEKQVPEDKKGPTLVQRSSPTSPSTSNTIIASKQANNIKSCPIGLKRPISYWRDTRLHHSHIGPDPHDNFMDTPLENVKQNKGKAVKENDYGIHRLGPINMSLDDSDEQMQGMNVDDGLRNPHTLATKAGTSGFKYVGPVRKKIERENLKGIKCKQCKKFYDAVLSGSGKGSNGGDKQNIHCEHHDGVSRHRYKYVPPLTPEGFWDIGFESDM</sequence>
<dbReference type="GO" id="GO:0010792">
    <property type="term" value="P:DNA double-strand break processing involved in repair via single-strand annealing"/>
    <property type="evidence" value="ECO:0007669"/>
    <property type="project" value="TreeGrafter"/>
</dbReference>
<dbReference type="Proteomes" id="UP001153555">
    <property type="component" value="Unassembled WGS sequence"/>
</dbReference>
<evidence type="ECO:0000256" key="3">
    <source>
        <dbReference type="ARBA" id="ARBA00023242"/>
    </source>
</evidence>
<organism evidence="7 8">
    <name type="scientific">Striga hermonthica</name>
    <name type="common">Purple witchweed</name>
    <name type="synonym">Buchnera hermonthica</name>
    <dbReference type="NCBI Taxonomy" id="68872"/>
    <lineage>
        <taxon>Eukaryota</taxon>
        <taxon>Viridiplantae</taxon>
        <taxon>Streptophyta</taxon>
        <taxon>Embryophyta</taxon>
        <taxon>Tracheophyta</taxon>
        <taxon>Spermatophyta</taxon>
        <taxon>Magnoliopsida</taxon>
        <taxon>eudicotyledons</taxon>
        <taxon>Gunneridae</taxon>
        <taxon>Pentapetalae</taxon>
        <taxon>asterids</taxon>
        <taxon>lamiids</taxon>
        <taxon>Lamiales</taxon>
        <taxon>Orobanchaceae</taxon>
        <taxon>Buchnereae</taxon>
        <taxon>Striga</taxon>
    </lineage>
</organism>
<name>A0A9N7NNT5_STRHE</name>
<dbReference type="InterPro" id="IPR033316">
    <property type="entry name" value="RBBP8-like"/>
</dbReference>
<feature type="coiled-coil region" evidence="4">
    <location>
        <begin position="68"/>
        <end position="267"/>
    </location>
</feature>
<dbReference type="AlphaFoldDB" id="A0A9N7NNT5"/>
<keyword evidence="4" id="KW-0175">Coiled coil</keyword>
<keyword evidence="8" id="KW-1185">Reference proteome</keyword>
<dbReference type="GO" id="GO:0005634">
    <property type="term" value="C:nucleus"/>
    <property type="evidence" value="ECO:0007669"/>
    <property type="project" value="UniProtKB-SubCell"/>
</dbReference>
<keyword evidence="3" id="KW-0539">Nucleus</keyword>
<dbReference type="PANTHER" id="PTHR15107">
    <property type="entry name" value="RETINOBLASTOMA BINDING PROTEIN 8"/>
    <property type="match status" value="1"/>
</dbReference>
<evidence type="ECO:0000256" key="1">
    <source>
        <dbReference type="ARBA" id="ARBA00004123"/>
    </source>
</evidence>
<evidence type="ECO:0000256" key="2">
    <source>
        <dbReference type="ARBA" id="ARBA00022763"/>
    </source>
</evidence>
<dbReference type="EMBL" id="CACSLK010027839">
    <property type="protein sequence ID" value="CAA0833386.1"/>
    <property type="molecule type" value="Genomic_DNA"/>
</dbReference>
<proteinExistence type="predicted"/>
<feature type="domain" description="DNA endonuclease activator Ctp1 C-terminal" evidence="6">
    <location>
        <begin position="666"/>
        <end position="693"/>
    </location>
</feature>
<evidence type="ECO:0000259" key="6">
    <source>
        <dbReference type="Pfam" id="PF08573"/>
    </source>
</evidence>
<comment type="caution">
    <text evidence="7">The sequence shown here is derived from an EMBL/GenBank/DDBJ whole genome shotgun (WGS) entry which is preliminary data.</text>
</comment>
<accession>A0A9N7NNT5</accession>